<evidence type="ECO:0000313" key="2">
    <source>
        <dbReference type="EMBL" id="ETO27718.1"/>
    </source>
</evidence>
<organism evidence="2 3">
    <name type="scientific">Reticulomyxa filosa</name>
    <dbReference type="NCBI Taxonomy" id="46433"/>
    <lineage>
        <taxon>Eukaryota</taxon>
        <taxon>Sar</taxon>
        <taxon>Rhizaria</taxon>
        <taxon>Retaria</taxon>
        <taxon>Foraminifera</taxon>
        <taxon>Monothalamids</taxon>
        <taxon>Reticulomyxidae</taxon>
        <taxon>Reticulomyxa</taxon>
    </lineage>
</organism>
<accession>X6NP65</accession>
<comment type="caution">
    <text evidence="2">The sequence shown here is derived from an EMBL/GenBank/DDBJ whole genome shotgun (WGS) entry which is preliminary data.</text>
</comment>
<keyword evidence="3" id="KW-1185">Reference proteome</keyword>
<dbReference type="EMBL" id="ASPP01007087">
    <property type="protein sequence ID" value="ETO27718.1"/>
    <property type="molecule type" value="Genomic_DNA"/>
</dbReference>
<reference evidence="2 3" key="1">
    <citation type="journal article" date="2013" name="Curr. Biol.">
        <title>The Genome of the Foraminiferan Reticulomyxa filosa.</title>
        <authorList>
            <person name="Glockner G."/>
            <person name="Hulsmann N."/>
            <person name="Schleicher M."/>
            <person name="Noegel A.A."/>
            <person name="Eichinger L."/>
            <person name="Gallinger C."/>
            <person name="Pawlowski J."/>
            <person name="Sierra R."/>
            <person name="Euteneuer U."/>
            <person name="Pillet L."/>
            <person name="Moustafa A."/>
            <person name="Platzer M."/>
            <person name="Groth M."/>
            <person name="Szafranski K."/>
            <person name="Schliwa M."/>
        </authorList>
    </citation>
    <scope>NUCLEOTIDE SEQUENCE [LARGE SCALE GENOMIC DNA]</scope>
</reference>
<dbReference type="AlphaFoldDB" id="X6NP65"/>
<evidence type="ECO:0000256" key="1">
    <source>
        <dbReference type="SAM" id="MobiDB-lite"/>
    </source>
</evidence>
<dbReference type="Proteomes" id="UP000023152">
    <property type="component" value="Unassembled WGS sequence"/>
</dbReference>
<gene>
    <name evidence="2" type="ORF">RFI_09415</name>
</gene>
<evidence type="ECO:0000313" key="3">
    <source>
        <dbReference type="Proteomes" id="UP000023152"/>
    </source>
</evidence>
<name>X6NP65_RETFI</name>
<feature type="region of interest" description="Disordered" evidence="1">
    <location>
        <begin position="70"/>
        <end position="91"/>
    </location>
</feature>
<feature type="compositionally biased region" description="Basic residues" evidence="1">
    <location>
        <begin position="116"/>
        <end position="126"/>
    </location>
</feature>
<feature type="compositionally biased region" description="Basic and acidic residues" evidence="1">
    <location>
        <begin position="77"/>
        <end position="91"/>
    </location>
</feature>
<proteinExistence type="predicted"/>
<feature type="region of interest" description="Disordered" evidence="1">
    <location>
        <begin position="112"/>
        <end position="155"/>
    </location>
</feature>
<sequence>MLQIIQKIFERKVVHNKNRMRTVKRCQENHKSEKNKKDLGEKRKKVDKNTYLPHFLSNCLFCFELNLPKNKNTTNKQDNKKEVRNYQKKHETKKCCKKQDIELQIKQLKTQSKNITKTRTRTKPHKKSLEKWKKTNNKKAFPIKKNNQTKRKKRN</sequence>
<protein>
    <submittedName>
        <fullName evidence="2">Uncharacterized protein</fullName>
    </submittedName>
</protein>